<name>A0ABS8UZJ3_DATST</name>
<dbReference type="Proteomes" id="UP000823775">
    <property type="component" value="Unassembled WGS sequence"/>
</dbReference>
<proteinExistence type="predicted"/>
<protein>
    <submittedName>
        <fullName evidence="1">Uncharacterized protein</fullName>
    </submittedName>
</protein>
<gene>
    <name evidence="1" type="ORF">HAX54_025427</name>
</gene>
<evidence type="ECO:0000313" key="1">
    <source>
        <dbReference type="EMBL" id="MCD9640241.1"/>
    </source>
</evidence>
<organism evidence="1 2">
    <name type="scientific">Datura stramonium</name>
    <name type="common">Jimsonweed</name>
    <name type="synonym">Common thornapple</name>
    <dbReference type="NCBI Taxonomy" id="4076"/>
    <lineage>
        <taxon>Eukaryota</taxon>
        <taxon>Viridiplantae</taxon>
        <taxon>Streptophyta</taxon>
        <taxon>Embryophyta</taxon>
        <taxon>Tracheophyta</taxon>
        <taxon>Spermatophyta</taxon>
        <taxon>Magnoliopsida</taxon>
        <taxon>eudicotyledons</taxon>
        <taxon>Gunneridae</taxon>
        <taxon>Pentapetalae</taxon>
        <taxon>asterids</taxon>
        <taxon>lamiids</taxon>
        <taxon>Solanales</taxon>
        <taxon>Solanaceae</taxon>
        <taxon>Solanoideae</taxon>
        <taxon>Datureae</taxon>
        <taxon>Datura</taxon>
    </lineage>
</organism>
<evidence type="ECO:0000313" key="2">
    <source>
        <dbReference type="Proteomes" id="UP000823775"/>
    </source>
</evidence>
<comment type="caution">
    <text evidence="1">The sequence shown here is derived from an EMBL/GenBank/DDBJ whole genome shotgun (WGS) entry which is preliminary data.</text>
</comment>
<dbReference type="EMBL" id="JACEIK010003089">
    <property type="protein sequence ID" value="MCD9640241.1"/>
    <property type="molecule type" value="Genomic_DNA"/>
</dbReference>
<sequence>MEDIDHDESAAKASSRLTKGFLYFKTSLLECFRYIKAFFVAQGKKMRAKSEEEVTEADMVKAKMEVEAADAAENTKKRLHKST</sequence>
<reference evidence="1 2" key="1">
    <citation type="journal article" date="2021" name="BMC Genomics">
        <title>Datura genome reveals duplications of psychoactive alkaloid biosynthetic genes and high mutation rate following tissue culture.</title>
        <authorList>
            <person name="Rajewski A."/>
            <person name="Carter-House D."/>
            <person name="Stajich J."/>
            <person name="Litt A."/>
        </authorList>
    </citation>
    <scope>NUCLEOTIDE SEQUENCE [LARGE SCALE GENOMIC DNA]</scope>
    <source>
        <strain evidence="1">AR-01</strain>
    </source>
</reference>
<keyword evidence="2" id="KW-1185">Reference proteome</keyword>
<accession>A0ABS8UZJ3</accession>